<name>A0A4P1K1G6_9CAUL</name>
<dbReference type="EMBL" id="LR588407">
    <property type="protein sequence ID" value="VTO14092.1"/>
    <property type="molecule type" value="Genomic_DNA"/>
</dbReference>
<organism evidence="1 2">
    <name type="scientific">Brevundimonas vancanneytii</name>
    <dbReference type="NCBI Taxonomy" id="1325724"/>
    <lineage>
        <taxon>Bacteria</taxon>
        <taxon>Pseudomonadati</taxon>
        <taxon>Pseudomonadota</taxon>
        <taxon>Alphaproteobacteria</taxon>
        <taxon>Caulobacterales</taxon>
        <taxon>Caulobacteraceae</taxon>
        <taxon>Brevundimonas</taxon>
    </lineage>
</organism>
<dbReference type="Proteomes" id="UP000309952">
    <property type="component" value="Chromosome"/>
</dbReference>
<keyword evidence="2" id="KW-1185">Reference proteome</keyword>
<evidence type="ECO:0000313" key="2">
    <source>
        <dbReference type="Proteomes" id="UP000309952"/>
    </source>
</evidence>
<protein>
    <submittedName>
        <fullName evidence="1">Uncharacterized protein</fullName>
    </submittedName>
</protein>
<dbReference type="KEGG" id="bvy:NCTC9239_01276"/>
<sequence length="191" mass="20777">MAALPDNDRLAGPFVATAGQTDFPADFPLLKAAGVVARIERDGEALDLRGSSVTAVNPSETGFTCRLAEPASAGDRIWIYSELPRLRDRRHTPHGVVRTMTLEDDAVEAQAQHQEVQRDLNRALLFPIGERPVELPLSDRRRETVPVFDGNGDLIVMPVVRVLNEIGVTFVDDGAWGTGSDPLTYDDGAFA</sequence>
<gene>
    <name evidence="1" type="ORF">NCTC9239_01276</name>
</gene>
<evidence type="ECO:0000313" key="1">
    <source>
        <dbReference type="EMBL" id="VTO14092.1"/>
    </source>
</evidence>
<proteinExistence type="predicted"/>
<reference evidence="1 2" key="1">
    <citation type="submission" date="2019-04" db="EMBL/GenBank/DDBJ databases">
        <authorList>
            <consortium name="Pathogen Informatics"/>
        </authorList>
    </citation>
    <scope>NUCLEOTIDE SEQUENCE [LARGE SCALE GENOMIC DNA]</scope>
    <source>
        <strain evidence="1 2">NCTC9239</strain>
    </source>
</reference>
<accession>A0A4P1K1G6</accession>
<dbReference type="AlphaFoldDB" id="A0A4P1K1G6"/>